<evidence type="ECO:0000256" key="4">
    <source>
        <dbReference type="ARBA" id="ARBA00022857"/>
    </source>
</evidence>
<dbReference type="SUPFAM" id="SSF51395">
    <property type="entry name" value="FMN-linked oxidoreductases"/>
    <property type="match status" value="1"/>
</dbReference>
<evidence type="ECO:0000256" key="2">
    <source>
        <dbReference type="ARBA" id="ARBA00022630"/>
    </source>
</evidence>
<dbReference type="PANTHER" id="PTHR43303">
    <property type="entry name" value="NADPH DEHYDROGENASE C23G7.10C-RELATED"/>
    <property type="match status" value="1"/>
</dbReference>
<dbReference type="Pfam" id="PF00724">
    <property type="entry name" value="Oxidored_FMN"/>
    <property type="match status" value="1"/>
</dbReference>
<dbReference type="InterPro" id="IPR001155">
    <property type="entry name" value="OxRdtase_FMN_N"/>
</dbReference>
<dbReference type="Proteomes" id="UP001306508">
    <property type="component" value="Unassembled WGS sequence"/>
</dbReference>
<feature type="domain" description="NADH:flavin oxidoreductase/NADH oxidase N-terminal" evidence="6">
    <location>
        <begin position="44"/>
        <end position="362"/>
    </location>
</feature>
<evidence type="ECO:0000313" key="7">
    <source>
        <dbReference type="EMBL" id="KAK5774162.1"/>
    </source>
</evidence>
<evidence type="ECO:0000259" key="6">
    <source>
        <dbReference type="Pfam" id="PF00724"/>
    </source>
</evidence>
<reference evidence="8" key="1">
    <citation type="submission" date="2023-07" db="EMBL/GenBank/DDBJ databases">
        <title>A draft genome of Kazachstania heterogenica Y-27499.</title>
        <authorList>
            <person name="Donic C."/>
            <person name="Kralova J.S."/>
            <person name="Fidel L."/>
            <person name="Ben-Dor S."/>
            <person name="Jung S."/>
        </authorList>
    </citation>
    <scope>NUCLEOTIDE SEQUENCE [LARGE SCALE GENOMIC DNA]</scope>
    <source>
        <strain evidence="8">Y27499</strain>
    </source>
</reference>
<evidence type="ECO:0000256" key="5">
    <source>
        <dbReference type="ARBA" id="ARBA00023002"/>
    </source>
</evidence>
<dbReference type="InterPro" id="IPR013785">
    <property type="entry name" value="Aldolase_TIM"/>
</dbReference>
<name>A0AAN7WLN2_9SACH</name>
<proteinExistence type="predicted"/>
<keyword evidence="3" id="KW-0288">FMN</keyword>
<keyword evidence="2" id="KW-0285">Flavoprotein</keyword>
<keyword evidence="8" id="KW-1185">Reference proteome</keyword>
<evidence type="ECO:0000256" key="3">
    <source>
        <dbReference type="ARBA" id="ARBA00022643"/>
    </source>
</evidence>
<dbReference type="Gene3D" id="3.20.20.70">
    <property type="entry name" value="Aldolase class I"/>
    <property type="match status" value="1"/>
</dbReference>
<evidence type="ECO:0000256" key="1">
    <source>
        <dbReference type="ARBA" id="ARBA00001917"/>
    </source>
</evidence>
<dbReference type="GO" id="GO:0003959">
    <property type="term" value="F:NADPH dehydrogenase activity"/>
    <property type="evidence" value="ECO:0007669"/>
    <property type="project" value="InterPro"/>
</dbReference>
<evidence type="ECO:0000313" key="8">
    <source>
        <dbReference type="Proteomes" id="UP001306508"/>
    </source>
</evidence>
<sequence>MFQSVKGAQGVSFFTPKQPILGGFVKYLDNSKLENINDRSPPLLFTPMKIRSMTIPNRITVSPMCTYSSIDASPTVFHTVHYGSLAMRGPGLIIAEYTSICEDGKFSFNDLGLWNDQLASDHYNKIVEFVHSQNSKIGIQLGHFINNNTTSNTLEPPFLVNTLTTDDIDQMIKNWGDVCQRAIHISKYDFIEIQASHGYIFQQFLSPLWNKRSDSYNENLKGRMSFLLKVIDEIRNKISSDTPIFIRLPDCDKSESKYCLTQEDTVQICIELVKHGIDVLDFVCVNPGDLKIPRYQGKTRFLEKVRHSLKENGLSAIICSPSRILSAREAETILQSGKQDLIVIGSQFLKNPALVTDFANQLDIQITQPVQYSWGFYPTNNHLETLKSKSK</sequence>
<dbReference type="PANTHER" id="PTHR43303:SF4">
    <property type="entry name" value="NADPH DEHYDROGENASE C23G7.10C-RELATED"/>
    <property type="match status" value="1"/>
</dbReference>
<comment type="caution">
    <text evidence="7">The sequence shown here is derived from an EMBL/GenBank/DDBJ whole genome shotgun (WGS) entry which is preliminary data.</text>
</comment>
<dbReference type="EMBL" id="JAWIZZ010000055">
    <property type="protein sequence ID" value="KAK5774162.1"/>
    <property type="molecule type" value="Genomic_DNA"/>
</dbReference>
<accession>A0AAN7WLN2</accession>
<keyword evidence="4" id="KW-0521">NADP</keyword>
<dbReference type="AlphaFoldDB" id="A0AAN7WLN2"/>
<organism evidence="7 8">
    <name type="scientific">Arxiozyma heterogenica</name>
    <dbReference type="NCBI Taxonomy" id="278026"/>
    <lineage>
        <taxon>Eukaryota</taxon>
        <taxon>Fungi</taxon>
        <taxon>Dikarya</taxon>
        <taxon>Ascomycota</taxon>
        <taxon>Saccharomycotina</taxon>
        <taxon>Saccharomycetes</taxon>
        <taxon>Saccharomycetales</taxon>
        <taxon>Saccharomycetaceae</taxon>
        <taxon>Arxiozyma</taxon>
    </lineage>
</organism>
<dbReference type="GO" id="GO:0050661">
    <property type="term" value="F:NADP binding"/>
    <property type="evidence" value="ECO:0007669"/>
    <property type="project" value="InterPro"/>
</dbReference>
<comment type="cofactor">
    <cofactor evidence="1">
        <name>FMN</name>
        <dbReference type="ChEBI" id="CHEBI:58210"/>
    </cofactor>
</comment>
<gene>
    <name evidence="7" type="ORF">RI543_004449</name>
</gene>
<keyword evidence="5" id="KW-0560">Oxidoreductase</keyword>
<dbReference type="InterPro" id="IPR044152">
    <property type="entry name" value="YqjM-like"/>
</dbReference>
<protein>
    <recommendedName>
        <fullName evidence="6">NADH:flavin oxidoreductase/NADH oxidase N-terminal domain-containing protein</fullName>
    </recommendedName>
</protein>
<dbReference type="GO" id="GO:0010181">
    <property type="term" value="F:FMN binding"/>
    <property type="evidence" value="ECO:0007669"/>
    <property type="project" value="InterPro"/>
</dbReference>